<comment type="caution">
    <text evidence="1">The sequence shown here is derived from an EMBL/GenBank/DDBJ whole genome shotgun (WGS) entry which is preliminary data.</text>
</comment>
<evidence type="ECO:0000313" key="1">
    <source>
        <dbReference type="EMBL" id="CDH30861.1"/>
    </source>
</evidence>
<proteinExistence type="predicted"/>
<dbReference type="EMBL" id="CBTB010000016">
    <property type="protein sequence ID" value="CDH30861.1"/>
    <property type="molecule type" value="Genomic_DNA"/>
</dbReference>
<accession>A0A077QF22</accession>
<name>A0A077QF22_XENBV</name>
<dbReference type="AlphaFoldDB" id="A0A077QF22"/>
<gene>
    <name evidence="1" type="ORF">XBI1_1120009</name>
</gene>
<protein>
    <submittedName>
        <fullName evidence="1">Transposase</fullName>
    </submittedName>
</protein>
<dbReference type="HOGENOM" id="CLU_2830296_0_0_6"/>
<sequence length="66" mass="7427">MPSAQQQTLQSMIARRRQLVALSVSEHQQPLGKCYTKQTVISIKRGPLALKRAVLGQRVLIFIRAL</sequence>
<organism evidence="1 2">
    <name type="scientific">Xenorhabdus bovienii str. Intermedium</name>
    <dbReference type="NCBI Taxonomy" id="1379677"/>
    <lineage>
        <taxon>Bacteria</taxon>
        <taxon>Pseudomonadati</taxon>
        <taxon>Pseudomonadota</taxon>
        <taxon>Gammaproteobacteria</taxon>
        <taxon>Enterobacterales</taxon>
        <taxon>Morganellaceae</taxon>
        <taxon>Xenorhabdus</taxon>
    </lineage>
</organism>
<reference evidence="1" key="1">
    <citation type="submission" date="2013-07" db="EMBL/GenBank/DDBJ databases">
        <title>Sub-species coevolution in mutualistic symbiosis.</title>
        <authorList>
            <person name="Murfin K."/>
            <person name="Klassen J."/>
            <person name="Lee M."/>
            <person name="Forst S."/>
            <person name="Stock P."/>
            <person name="Goodrich-Blair H."/>
        </authorList>
    </citation>
    <scope>NUCLEOTIDE SEQUENCE [LARGE SCALE GENOMIC DNA]</scope>
    <source>
        <strain evidence="1">Intermedium</strain>
    </source>
</reference>
<dbReference type="Proteomes" id="UP000028480">
    <property type="component" value="Unassembled WGS sequence"/>
</dbReference>
<evidence type="ECO:0000313" key="2">
    <source>
        <dbReference type="Proteomes" id="UP000028480"/>
    </source>
</evidence>